<evidence type="ECO:0000256" key="5">
    <source>
        <dbReference type="ARBA" id="ARBA00022967"/>
    </source>
</evidence>
<dbReference type="GO" id="GO:0016887">
    <property type="term" value="F:ATP hydrolysis activity"/>
    <property type="evidence" value="ECO:0007669"/>
    <property type="project" value="InterPro"/>
</dbReference>
<comment type="function">
    <text evidence="7">Part of the ABC transporter complex PotABCD involved in spermidine/putrescine import. Responsible for energy coupling to the transport system.</text>
</comment>
<keyword evidence="5 7" id="KW-1278">Translocase</keyword>
<sequence length="383" mass="42366">MEDAQSLRRRPYMHSDLEIASTATTPHTSSLPITISGVTKSYGSVTVLSNVDLQIKSGEFMTLLGPSGSGKTTLLMALAGFIRPNHGSVKFGEEEVILKAPHLRGVGMMFQNYALFPHMSVEANIAYPLKIRGEGRVAIKARVREVLETVQLGGYGSRRISELSGGQRQRIALARAIVFKPKILLMDEPLSALDKNLRELMQFELRTMHEKLGMTTVLVTHDQREALTMSDRIAVLRNGKIAQVDTSEALYSLPNSEFVAAFMGESSFLTVEPKDAGFYFRDKKLMTESVVQPGATRHLLVLRPENFEFVQEGEPSPYNCFDGMVERVLFQGESCLGHVRLTSGDLVQFRRNLRESSKSSLPKAGDRVVLGLHPNETRIVAGG</sequence>
<dbReference type="InterPro" id="IPR003593">
    <property type="entry name" value="AAA+_ATPase"/>
</dbReference>
<keyword evidence="1 7" id="KW-0813">Transport</keyword>
<dbReference type="GO" id="GO:0015417">
    <property type="term" value="F:ABC-type polyamine transporter activity"/>
    <property type="evidence" value="ECO:0007669"/>
    <property type="project" value="UniProtKB-EC"/>
</dbReference>
<dbReference type="NCBIfam" id="TIGR01187">
    <property type="entry name" value="potA"/>
    <property type="match status" value="1"/>
</dbReference>
<dbReference type="PROSITE" id="PS00211">
    <property type="entry name" value="ABC_TRANSPORTER_1"/>
    <property type="match status" value="1"/>
</dbReference>
<keyword evidence="6 7" id="KW-0472">Membrane</keyword>
<evidence type="ECO:0000313" key="9">
    <source>
        <dbReference type="EMBL" id="QTG17367.1"/>
    </source>
</evidence>
<protein>
    <recommendedName>
        <fullName evidence="7">Spermidine/putrescine import ATP-binding protein PotA</fullName>
        <ecNumber evidence="7">7.6.2.11</ecNumber>
    </recommendedName>
</protein>
<dbReference type="PANTHER" id="PTHR42781:SF4">
    <property type="entry name" value="SPERMIDINE_PUTRESCINE IMPORT ATP-BINDING PROTEIN POTA"/>
    <property type="match status" value="1"/>
</dbReference>
<dbReference type="InterPro" id="IPR027417">
    <property type="entry name" value="P-loop_NTPase"/>
</dbReference>
<keyword evidence="2 7" id="KW-1003">Cell membrane</keyword>
<dbReference type="InterPro" id="IPR013611">
    <property type="entry name" value="Transp-assoc_OB_typ2"/>
</dbReference>
<reference evidence="9" key="1">
    <citation type="submission" date="2020-02" db="EMBL/GenBank/DDBJ databases">
        <title>Unexpected conservation and global transmission of agrobacterial virulence plasmids.</title>
        <authorList>
            <person name="Weisberg A.J."/>
            <person name="Davis E.W. II"/>
            <person name="Tabima J.R."/>
            <person name="Belcher M.S."/>
            <person name="Miller M."/>
            <person name="Kuo C.-H."/>
            <person name="Loper J.E."/>
            <person name="Grunwald N.J."/>
            <person name="Putnam M.L."/>
            <person name="Chang J.H."/>
        </authorList>
    </citation>
    <scope>NUCLEOTIDE SEQUENCE</scope>
    <source>
        <strain evidence="9">Q15/94</strain>
        <plasmid evidence="9">pQ15_94_4</plasmid>
    </source>
</reference>
<dbReference type="AlphaFoldDB" id="A0AAJ4TDR7"/>
<dbReference type="InterPro" id="IPR050093">
    <property type="entry name" value="ABC_SmlMolc_Importer"/>
</dbReference>
<evidence type="ECO:0000256" key="1">
    <source>
        <dbReference type="ARBA" id="ARBA00022448"/>
    </source>
</evidence>
<comment type="subunit">
    <text evidence="7">The complex is composed of two ATP-binding proteins (PotA), two transmembrane proteins (PotB and PotC) and a solute-binding protein (PotD).</text>
</comment>
<dbReference type="Pfam" id="PF08402">
    <property type="entry name" value="TOBE_2"/>
    <property type="match status" value="1"/>
</dbReference>
<dbReference type="InterPro" id="IPR005893">
    <property type="entry name" value="PotA-like"/>
</dbReference>
<evidence type="ECO:0000256" key="3">
    <source>
        <dbReference type="ARBA" id="ARBA00022741"/>
    </source>
</evidence>
<dbReference type="GO" id="GO:0005524">
    <property type="term" value="F:ATP binding"/>
    <property type="evidence" value="ECO:0007669"/>
    <property type="project" value="UniProtKB-KW"/>
</dbReference>
<dbReference type="SUPFAM" id="SSF50331">
    <property type="entry name" value="MOP-like"/>
    <property type="match status" value="1"/>
</dbReference>
<dbReference type="Proteomes" id="UP000663946">
    <property type="component" value="Plasmid pQ15_94_4"/>
</dbReference>
<dbReference type="InterPro" id="IPR017871">
    <property type="entry name" value="ABC_transporter-like_CS"/>
</dbReference>
<dbReference type="InterPro" id="IPR003439">
    <property type="entry name" value="ABC_transporter-like_ATP-bd"/>
</dbReference>
<evidence type="ECO:0000256" key="4">
    <source>
        <dbReference type="ARBA" id="ARBA00022840"/>
    </source>
</evidence>
<organism evidence="9 10">
    <name type="scientific">Agrobacterium tumefaciens</name>
    <dbReference type="NCBI Taxonomy" id="358"/>
    <lineage>
        <taxon>Bacteria</taxon>
        <taxon>Pseudomonadati</taxon>
        <taxon>Pseudomonadota</taxon>
        <taxon>Alphaproteobacteria</taxon>
        <taxon>Hyphomicrobiales</taxon>
        <taxon>Rhizobiaceae</taxon>
        <taxon>Rhizobium/Agrobacterium group</taxon>
        <taxon>Agrobacterium</taxon>
        <taxon>Agrobacterium tumefaciens complex</taxon>
    </lineage>
</organism>
<keyword evidence="3 7" id="KW-0547">Nucleotide-binding</keyword>
<gene>
    <name evidence="7 9" type="primary">potA</name>
    <name evidence="9" type="ORF">G6M86_29240</name>
</gene>
<feature type="domain" description="ABC transporter" evidence="8">
    <location>
        <begin position="33"/>
        <end position="263"/>
    </location>
</feature>
<dbReference type="EC" id="7.6.2.11" evidence="7"/>
<dbReference type="InterPro" id="IPR008995">
    <property type="entry name" value="Mo/tungstate-bd_C_term_dom"/>
</dbReference>
<evidence type="ECO:0000256" key="2">
    <source>
        <dbReference type="ARBA" id="ARBA00022475"/>
    </source>
</evidence>
<dbReference type="Gene3D" id="3.40.50.300">
    <property type="entry name" value="P-loop containing nucleotide triphosphate hydrolases"/>
    <property type="match status" value="1"/>
</dbReference>
<evidence type="ECO:0000313" key="10">
    <source>
        <dbReference type="Proteomes" id="UP000663946"/>
    </source>
</evidence>
<accession>A0AAJ4TDR7</accession>
<dbReference type="GO" id="GO:0043190">
    <property type="term" value="C:ATP-binding cassette (ABC) transporter complex"/>
    <property type="evidence" value="ECO:0007669"/>
    <property type="project" value="InterPro"/>
</dbReference>
<dbReference type="EMBL" id="CP049221">
    <property type="protein sequence ID" value="QTG17367.1"/>
    <property type="molecule type" value="Genomic_DNA"/>
</dbReference>
<proteinExistence type="inferred from homology"/>
<comment type="catalytic activity">
    <reaction evidence="7">
        <text>ATP + H2O + polyamine-[polyamine-binding protein]Side 1 = ADP + phosphate + polyamineSide 2 + [polyamine-binding protein]Side 1.</text>
        <dbReference type="EC" id="7.6.2.11"/>
    </reaction>
</comment>
<dbReference type="PROSITE" id="PS50893">
    <property type="entry name" value="ABC_TRANSPORTER_2"/>
    <property type="match status" value="1"/>
</dbReference>
<dbReference type="GO" id="GO:0015847">
    <property type="term" value="P:putrescine transport"/>
    <property type="evidence" value="ECO:0007669"/>
    <property type="project" value="UniProtKB-ARBA"/>
</dbReference>
<dbReference type="SMART" id="SM00382">
    <property type="entry name" value="AAA"/>
    <property type="match status" value="1"/>
</dbReference>
<evidence type="ECO:0000256" key="7">
    <source>
        <dbReference type="RuleBase" id="RU364083"/>
    </source>
</evidence>
<keyword evidence="9" id="KW-0614">Plasmid</keyword>
<name>A0AAJ4TDR7_AGRTU</name>
<dbReference type="Pfam" id="PF00005">
    <property type="entry name" value="ABC_tran"/>
    <property type="match status" value="1"/>
</dbReference>
<evidence type="ECO:0000256" key="6">
    <source>
        <dbReference type="ARBA" id="ARBA00023136"/>
    </source>
</evidence>
<keyword evidence="4 7" id="KW-0067">ATP-binding</keyword>
<comment type="similarity">
    <text evidence="7">Belongs to the ABC transporter superfamily. Spermidine/putrescine importer (TC 3.A.1.11.1) family.</text>
</comment>
<dbReference type="FunFam" id="3.40.50.300:FF:000133">
    <property type="entry name" value="Spermidine/putrescine import ATP-binding protein PotA"/>
    <property type="match status" value="1"/>
</dbReference>
<geneLocation type="plasmid" evidence="9 10">
    <name>pQ15_94_4</name>
</geneLocation>
<dbReference type="PANTHER" id="PTHR42781">
    <property type="entry name" value="SPERMIDINE/PUTRESCINE IMPORT ATP-BINDING PROTEIN POTA"/>
    <property type="match status" value="1"/>
</dbReference>
<evidence type="ECO:0000259" key="8">
    <source>
        <dbReference type="PROSITE" id="PS50893"/>
    </source>
</evidence>
<dbReference type="SUPFAM" id="SSF52540">
    <property type="entry name" value="P-loop containing nucleoside triphosphate hydrolases"/>
    <property type="match status" value="1"/>
</dbReference>